<protein>
    <submittedName>
        <fullName evidence="2">Uncharacterized protein</fullName>
    </submittedName>
</protein>
<gene>
    <name evidence="2" type="ORF">MS3_03144</name>
</gene>
<dbReference type="STRING" id="6185.A0A095ALC0"/>
<evidence type="ECO:0000313" key="2">
    <source>
        <dbReference type="EMBL" id="KGB34906.1"/>
    </source>
</evidence>
<name>A0A095ALC0_SCHHA</name>
<sequence>MLTTALNFLTDKRKRFHRSDTMPAFTNDSNFFKLNSDNQIIENDKHSNVDKESDDHDNNDDDNINSSNNNNDDGITLTNIPKRGINHYQGEILADKSIDYQDELPSSTSKNYAHEKLFENNDTNDADEDDDEGGDDNECNTSLVNFPSLTLNDKHSIESIKIPHKQHLSVGNLDKYQFLDLETNLYRHGKNHLNNPINEIISRRLSHGYSLSNVQVLSDNTSLKSDVSSSVTFSKKTLSDIQQISKDRKTNHSSKYKKIESTKSLRFPSELKESHTFISNDSNTEQTIESTTKISGKSKVAKMRARAVARAAKGKLKRSKSSAYMSRYFQEFNSNDDNNIRGRSSSTHRNSDINLKENQFIQQLSDNKICSNLVKNWIDKTPRLRTDISPQNIINTNNLYEITNINEYFEELTSVIHVYADYPTGLTPGVSVRLLINMRTTVGEVIDTVVKQLLETADRKNFTTTENNDSPSALYSFDFTRANIKQNLENHLFCLTVSVGQLERCLPNTVRLALLRKPWRFGKLTIRLLSDLSKDIQHQIPLNTVESKNSCLSDQIVSPLLTVTLVKPNLKQANINSPPEILH</sequence>
<reference evidence="2" key="1">
    <citation type="journal article" date="2012" name="Nat. Genet.">
        <title>Whole-genome sequence of Schistosoma haematobium.</title>
        <authorList>
            <person name="Young N.D."/>
            <person name="Jex A.R."/>
            <person name="Li B."/>
            <person name="Liu S."/>
            <person name="Yang L."/>
            <person name="Xiong Z."/>
            <person name="Li Y."/>
            <person name="Cantacessi C."/>
            <person name="Hall R.S."/>
            <person name="Xu X."/>
            <person name="Chen F."/>
            <person name="Wu X."/>
            <person name="Zerlotini A."/>
            <person name="Oliveira G."/>
            <person name="Hofmann A."/>
            <person name="Zhang G."/>
            <person name="Fang X."/>
            <person name="Kang Y."/>
            <person name="Campbell B.E."/>
            <person name="Loukas A."/>
            <person name="Ranganathan S."/>
            <person name="Rollinson D."/>
            <person name="Rinaldi G."/>
            <person name="Brindley P.J."/>
            <person name="Yang H."/>
            <person name="Wang J."/>
            <person name="Wang J."/>
            <person name="Gasser R.B."/>
        </authorList>
    </citation>
    <scope>NUCLEOTIDE SEQUENCE [LARGE SCALE GENOMIC DNA]</scope>
</reference>
<evidence type="ECO:0000256" key="1">
    <source>
        <dbReference type="SAM" id="MobiDB-lite"/>
    </source>
</evidence>
<dbReference type="AlphaFoldDB" id="A0A095ALC0"/>
<feature type="compositionally biased region" description="Basic and acidic residues" evidence="1">
    <location>
        <begin position="43"/>
        <end position="56"/>
    </location>
</feature>
<feature type="compositionally biased region" description="Low complexity" evidence="1">
    <location>
        <begin position="64"/>
        <end position="73"/>
    </location>
</feature>
<organism evidence="2">
    <name type="scientific">Schistosoma haematobium</name>
    <name type="common">Blood fluke</name>
    <dbReference type="NCBI Taxonomy" id="6185"/>
    <lineage>
        <taxon>Eukaryota</taxon>
        <taxon>Metazoa</taxon>
        <taxon>Spiralia</taxon>
        <taxon>Lophotrochozoa</taxon>
        <taxon>Platyhelminthes</taxon>
        <taxon>Trematoda</taxon>
        <taxon>Digenea</taxon>
        <taxon>Strigeidida</taxon>
        <taxon>Schistosomatoidea</taxon>
        <taxon>Schistosomatidae</taxon>
        <taxon>Schistosoma</taxon>
    </lineage>
</organism>
<accession>A0A095ALC0</accession>
<proteinExistence type="predicted"/>
<dbReference type="EMBL" id="KL250642">
    <property type="protein sequence ID" value="KGB34906.1"/>
    <property type="molecule type" value="Genomic_DNA"/>
</dbReference>
<feature type="region of interest" description="Disordered" evidence="1">
    <location>
        <begin position="43"/>
        <end position="76"/>
    </location>
</feature>